<name>A0A0D0A166_9AGAM</name>
<dbReference type="AlphaFoldDB" id="A0A0D0A166"/>
<keyword evidence="2" id="KW-1185">Reference proteome</keyword>
<organism evidence="1 2">
    <name type="scientific">Suillus luteus UH-Slu-Lm8-n1</name>
    <dbReference type="NCBI Taxonomy" id="930992"/>
    <lineage>
        <taxon>Eukaryota</taxon>
        <taxon>Fungi</taxon>
        <taxon>Dikarya</taxon>
        <taxon>Basidiomycota</taxon>
        <taxon>Agaricomycotina</taxon>
        <taxon>Agaricomycetes</taxon>
        <taxon>Agaricomycetidae</taxon>
        <taxon>Boletales</taxon>
        <taxon>Suillineae</taxon>
        <taxon>Suillaceae</taxon>
        <taxon>Suillus</taxon>
    </lineage>
</organism>
<dbReference type="InParanoid" id="A0A0D0A166"/>
<proteinExistence type="predicted"/>
<reference evidence="2" key="2">
    <citation type="submission" date="2015-01" db="EMBL/GenBank/DDBJ databases">
        <title>Evolutionary Origins and Diversification of the Mycorrhizal Mutualists.</title>
        <authorList>
            <consortium name="DOE Joint Genome Institute"/>
            <consortium name="Mycorrhizal Genomics Consortium"/>
            <person name="Kohler A."/>
            <person name="Kuo A."/>
            <person name="Nagy L.G."/>
            <person name="Floudas D."/>
            <person name="Copeland A."/>
            <person name="Barry K.W."/>
            <person name="Cichocki N."/>
            <person name="Veneault-Fourrey C."/>
            <person name="LaButti K."/>
            <person name="Lindquist E.A."/>
            <person name="Lipzen A."/>
            <person name="Lundell T."/>
            <person name="Morin E."/>
            <person name="Murat C."/>
            <person name="Riley R."/>
            <person name="Ohm R."/>
            <person name="Sun H."/>
            <person name="Tunlid A."/>
            <person name="Henrissat B."/>
            <person name="Grigoriev I.V."/>
            <person name="Hibbett D.S."/>
            <person name="Martin F."/>
        </authorList>
    </citation>
    <scope>NUCLEOTIDE SEQUENCE [LARGE SCALE GENOMIC DNA]</scope>
    <source>
        <strain evidence="2">UH-Slu-Lm8-n1</strain>
    </source>
</reference>
<evidence type="ECO:0000313" key="1">
    <source>
        <dbReference type="EMBL" id="KIK43665.1"/>
    </source>
</evidence>
<protein>
    <submittedName>
        <fullName evidence="1">Uncharacterized protein</fullName>
    </submittedName>
</protein>
<sequence length="54" mass="6449">MHVDTVRIETEWCHTIFFHTFINENIDMSVSNLHDSPTLLTFEIRVTWLRMSAL</sequence>
<reference evidence="1 2" key="1">
    <citation type="submission" date="2014-04" db="EMBL/GenBank/DDBJ databases">
        <authorList>
            <consortium name="DOE Joint Genome Institute"/>
            <person name="Kuo A."/>
            <person name="Ruytinx J."/>
            <person name="Rineau F."/>
            <person name="Colpaert J."/>
            <person name="Kohler A."/>
            <person name="Nagy L.G."/>
            <person name="Floudas D."/>
            <person name="Copeland A."/>
            <person name="Barry K.W."/>
            <person name="Cichocki N."/>
            <person name="Veneault-Fourrey C."/>
            <person name="LaButti K."/>
            <person name="Lindquist E.A."/>
            <person name="Lipzen A."/>
            <person name="Lundell T."/>
            <person name="Morin E."/>
            <person name="Murat C."/>
            <person name="Sun H."/>
            <person name="Tunlid A."/>
            <person name="Henrissat B."/>
            <person name="Grigoriev I.V."/>
            <person name="Hibbett D.S."/>
            <person name="Martin F."/>
            <person name="Nordberg H.P."/>
            <person name="Cantor M.N."/>
            <person name="Hua S.X."/>
        </authorList>
    </citation>
    <scope>NUCLEOTIDE SEQUENCE [LARGE SCALE GENOMIC DNA]</scope>
    <source>
        <strain evidence="1 2">UH-Slu-Lm8-n1</strain>
    </source>
</reference>
<dbReference type="Proteomes" id="UP000054485">
    <property type="component" value="Unassembled WGS sequence"/>
</dbReference>
<dbReference type="EMBL" id="KN835207">
    <property type="protein sequence ID" value="KIK43665.1"/>
    <property type="molecule type" value="Genomic_DNA"/>
</dbReference>
<evidence type="ECO:0000313" key="2">
    <source>
        <dbReference type="Proteomes" id="UP000054485"/>
    </source>
</evidence>
<dbReference type="HOGENOM" id="CLU_3051999_0_0_1"/>
<gene>
    <name evidence="1" type="ORF">CY34DRAFT_803580</name>
</gene>
<accession>A0A0D0A166</accession>